<reference evidence="2 3" key="1">
    <citation type="submission" date="2023-08" db="EMBL/GenBank/DDBJ databases">
        <title>A Necator americanus chromosomal reference genome.</title>
        <authorList>
            <person name="Ilik V."/>
            <person name="Petrzelkova K.J."/>
            <person name="Pardy F."/>
            <person name="Fuh T."/>
            <person name="Niatou-Singa F.S."/>
            <person name="Gouil Q."/>
            <person name="Baker L."/>
            <person name="Ritchie M.E."/>
            <person name="Jex A.R."/>
            <person name="Gazzola D."/>
            <person name="Li H."/>
            <person name="Toshio Fujiwara R."/>
            <person name="Zhan B."/>
            <person name="Aroian R.V."/>
            <person name="Pafco B."/>
            <person name="Schwarz E.M."/>
        </authorList>
    </citation>
    <scope>NUCLEOTIDE SEQUENCE [LARGE SCALE GENOMIC DNA]</scope>
    <source>
        <strain evidence="2 3">Aroian</strain>
        <tissue evidence="2">Whole animal</tissue>
    </source>
</reference>
<dbReference type="EMBL" id="JAVFWL010000004">
    <property type="protein sequence ID" value="KAK6749352.1"/>
    <property type="molecule type" value="Genomic_DNA"/>
</dbReference>
<protein>
    <submittedName>
        <fullName evidence="2">Uncharacterized protein</fullName>
    </submittedName>
</protein>
<name>A0ABR1DG73_NECAM</name>
<evidence type="ECO:0000313" key="2">
    <source>
        <dbReference type="EMBL" id="KAK6749352.1"/>
    </source>
</evidence>
<gene>
    <name evidence="2" type="primary">Necator_chrIV.g15061</name>
    <name evidence="2" type="ORF">RB195_001766</name>
</gene>
<feature type="region of interest" description="Disordered" evidence="1">
    <location>
        <begin position="58"/>
        <end position="93"/>
    </location>
</feature>
<evidence type="ECO:0000256" key="1">
    <source>
        <dbReference type="SAM" id="MobiDB-lite"/>
    </source>
</evidence>
<dbReference type="Proteomes" id="UP001303046">
    <property type="component" value="Unassembled WGS sequence"/>
</dbReference>
<evidence type="ECO:0000313" key="3">
    <source>
        <dbReference type="Proteomes" id="UP001303046"/>
    </source>
</evidence>
<sequence>MYDERWVMELEIPGGEDAPTYNAAGKHMITHLFMTCLWELEGSYWTYRNLPAQQIENHAKAARKVSRSTRLPVAPTPPTSKTQLVTSTQYDSY</sequence>
<proteinExistence type="predicted"/>
<accession>A0ABR1DG73</accession>
<comment type="caution">
    <text evidence="2">The sequence shown here is derived from an EMBL/GenBank/DDBJ whole genome shotgun (WGS) entry which is preliminary data.</text>
</comment>
<feature type="compositionally biased region" description="Polar residues" evidence="1">
    <location>
        <begin position="79"/>
        <end position="93"/>
    </location>
</feature>
<organism evidence="2 3">
    <name type="scientific">Necator americanus</name>
    <name type="common">Human hookworm</name>
    <dbReference type="NCBI Taxonomy" id="51031"/>
    <lineage>
        <taxon>Eukaryota</taxon>
        <taxon>Metazoa</taxon>
        <taxon>Ecdysozoa</taxon>
        <taxon>Nematoda</taxon>
        <taxon>Chromadorea</taxon>
        <taxon>Rhabditida</taxon>
        <taxon>Rhabditina</taxon>
        <taxon>Rhabditomorpha</taxon>
        <taxon>Strongyloidea</taxon>
        <taxon>Ancylostomatidae</taxon>
        <taxon>Bunostominae</taxon>
        <taxon>Necator</taxon>
    </lineage>
</organism>
<keyword evidence="3" id="KW-1185">Reference proteome</keyword>